<protein>
    <submittedName>
        <fullName evidence="1">Uncharacterized protein</fullName>
    </submittedName>
</protein>
<evidence type="ECO:0000313" key="1">
    <source>
        <dbReference type="EMBL" id="KIW66827.1"/>
    </source>
</evidence>
<keyword evidence="2" id="KW-1185">Reference proteome</keyword>
<organism evidence="1 2">
    <name type="scientific">Phialophora macrospora</name>
    <dbReference type="NCBI Taxonomy" id="1851006"/>
    <lineage>
        <taxon>Eukaryota</taxon>
        <taxon>Fungi</taxon>
        <taxon>Dikarya</taxon>
        <taxon>Ascomycota</taxon>
        <taxon>Pezizomycotina</taxon>
        <taxon>Eurotiomycetes</taxon>
        <taxon>Chaetothyriomycetidae</taxon>
        <taxon>Chaetothyriales</taxon>
        <taxon>Herpotrichiellaceae</taxon>
        <taxon>Phialophora</taxon>
    </lineage>
</organism>
<sequence>MSAGRIALFIMPGAPGAGLETRKEICGGAGSMRYSAGTFLTILDDLHGVRKDSLSGNGKNETIRICAKNSKTSGERCSTQPMVPGWCCVQNPLGLGREHLTTRQDTPPWRPSLN</sequence>
<accession>A0A0D2DXI0</accession>
<reference evidence="1 2" key="1">
    <citation type="submission" date="2015-01" db="EMBL/GenBank/DDBJ databases">
        <title>The Genome Sequence of Capronia semiimmersa CBS27337.</title>
        <authorList>
            <consortium name="The Broad Institute Genomics Platform"/>
            <person name="Cuomo C."/>
            <person name="de Hoog S."/>
            <person name="Gorbushina A."/>
            <person name="Stielow B."/>
            <person name="Teixiera M."/>
            <person name="Abouelleil A."/>
            <person name="Chapman S.B."/>
            <person name="Priest M."/>
            <person name="Young S.K."/>
            <person name="Wortman J."/>
            <person name="Nusbaum C."/>
            <person name="Birren B."/>
        </authorList>
    </citation>
    <scope>NUCLEOTIDE SEQUENCE [LARGE SCALE GENOMIC DNA]</scope>
    <source>
        <strain evidence="1 2">CBS 27337</strain>
    </source>
</reference>
<dbReference type="Proteomes" id="UP000054266">
    <property type="component" value="Unassembled WGS sequence"/>
</dbReference>
<gene>
    <name evidence="1" type="ORF">PV04_06121</name>
</gene>
<dbReference type="HOGENOM" id="CLU_2120801_0_0_1"/>
<proteinExistence type="predicted"/>
<name>A0A0D2DXI0_9EURO</name>
<dbReference type="AlphaFoldDB" id="A0A0D2DXI0"/>
<evidence type="ECO:0000313" key="2">
    <source>
        <dbReference type="Proteomes" id="UP000054266"/>
    </source>
</evidence>
<dbReference type="EMBL" id="KN846959">
    <property type="protein sequence ID" value="KIW66827.1"/>
    <property type="molecule type" value="Genomic_DNA"/>
</dbReference>